<keyword evidence="2 9" id="KW-0813">Transport</keyword>
<feature type="domain" description="Protein export membrane protein SecD/SecF C-terminal" evidence="10">
    <location>
        <begin position="301"/>
        <end position="469"/>
    </location>
</feature>
<feature type="domain" description="SecDF P1 head subdomain" evidence="12">
    <location>
        <begin position="204"/>
        <end position="299"/>
    </location>
</feature>
<sequence>MSKLRLRKFKTTQRTKIILVTLLILLAAFFAANLDYPNYWNKFSNWTSEKVNWLRLPKFTEKGYSLGLDLQGGIHLVYKADLTNITAGDKQDAVAALRDAIERRVNFLGVSEPVVQVQESEDDYRLIVELAGITNPGQAIEQIGQTPFLEFKEPRSKPQQIDILKRAFPEVNEVDIQQFCETSSVINILIATNNAGEDPCFASTGLTGRYLERSSVATHPQTGQIEVTLQFNDEGSNLFAEITDRNVGSVVAIYLDQVPVSIPRVNEKIAGGSATISGSFSIEEARELASNLNSGALPVPIQLISQQRIGASLGEKSLNDSYYAAFIGIVTLLIFLVIIYRFSGFLAVISLFVYLVFLLVIIKLVPVTLTLAGIAGLILSIGMAVDANVLIFERLKEEIGENTENIMRSIDIAFSRAWPSIRDGNFSTLITTIVLFFFSTSFVQGFALTLGLGILVSLFSALVFTKLLMKSFAGGKLGKFKKIWVRG</sequence>
<comment type="subunit">
    <text evidence="9">Forms a complex with SecF. Part of the essential Sec protein translocation apparatus which comprises SecA, SecYEG and auxiliary proteins SecDF. Other proteins may also be involved.</text>
</comment>
<dbReference type="AlphaFoldDB" id="A0A1G2HGP4"/>
<dbReference type="InterPro" id="IPR048634">
    <property type="entry name" value="SecD_SecF_C"/>
</dbReference>
<evidence type="ECO:0000259" key="12">
    <source>
        <dbReference type="Pfam" id="PF22599"/>
    </source>
</evidence>
<accession>A0A1G2HGP4</accession>
<protein>
    <recommendedName>
        <fullName evidence="9">Protein translocase subunit SecD</fullName>
    </recommendedName>
</protein>
<keyword evidence="6 9" id="KW-1133">Transmembrane helix</keyword>
<feature type="transmembrane region" description="Helical" evidence="9">
    <location>
        <begin position="426"/>
        <end position="444"/>
    </location>
</feature>
<dbReference type="GO" id="GO:0005886">
    <property type="term" value="C:plasma membrane"/>
    <property type="evidence" value="ECO:0007669"/>
    <property type="project" value="UniProtKB-SubCell"/>
</dbReference>
<dbReference type="InterPro" id="IPR005791">
    <property type="entry name" value="SecD"/>
</dbReference>
<evidence type="ECO:0000313" key="13">
    <source>
        <dbReference type="EMBL" id="OGZ61440.1"/>
    </source>
</evidence>
<dbReference type="SUPFAM" id="SSF82866">
    <property type="entry name" value="Multidrug efflux transporter AcrB transmembrane domain"/>
    <property type="match status" value="1"/>
</dbReference>
<comment type="caution">
    <text evidence="9">Lacks conserved residue(s) required for the propagation of feature annotation.</text>
</comment>
<dbReference type="GO" id="GO:0006605">
    <property type="term" value="P:protein targeting"/>
    <property type="evidence" value="ECO:0007669"/>
    <property type="project" value="UniProtKB-UniRule"/>
</dbReference>
<dbReference type="PANTHER" id="PTHR30081">
    <property type="entry name" value="PROTEIN-EXPORT MEMBRANE PROTEIN SEC"/>
    <property type="match status" value="1"/>
</dbReference>
<comment type="function">
    <text evidence="9">Part of the Sec protein translocase complex. Interacts with the SecYEG preprotein conducting channel. SecDF uses the proton motive force (PMF) to complete protein translocation after the ATP-dependent function of SecA.</text>
</comment>
<feature type="transmembrane region" description="Helical" evidence="9">
    <location>
        <begin position="371"/>
        <end position="392"/>
    </location>
</feature>
<dbReference type="Pfam" id="PF22599">
    <property type="entry name" value="SecDF_P1_head"/>
    <property type="match status" value="1"/>
</dbReference>
<feature type="transmembrane region" description="Helical" evidence="9">
    <location>
        <begin position="450"/>
        <end position="469"/>
    </location>
</feature>
<reference evidence="13 14" key="1">
    <citation type="journal article" date="2016" name="Nat. Commun.">
        <title>Thousands of microbial genomes shed light on interconnected biogeochemical processes in an aquifer system.</title>
        <authorList>
            <person name="Anantharaman K."/>
            <person name="Brown C.T."/>
            <person name="Hug L.A."/>
            <person name="Sharon I."/>
            <person name="Castelle C.J."/>
            <person name="Probst A.J."/>
            <person name="Thomas B.C."/>
            <person name="Singh A."/>
            <person name="Wilkins M.J."/>
            <person name="Karaoz U."/>
            <person name="Brodie E.L."/>
            <person name="Williams K.H."/>
            <person name="Hubbard S.S."/>
            <person name="Banfield J.F."/>
        </authorList>
    </citation>
    <scope>NUCLEOTIDE SEQUENCE [LARGE SCALE GENOMIC DNA]</scope>
</reference>
<dbReference type="InterPro" id="IPR048631">
    <property type="entry name" value="SecD_1st"/>
</dbReference>
<dbReference type="Gene3D" id="3.30.70.3400">
    <property type="match status" value="1"/>
</dbReference>
<keyword evidence="4 9" id="KW-0812">Transmembrane</keyword>
<dbReference type="InterPro" id="IPR001036">
    <property type="entry name" value="Acrflvin-R"/>
</dbReference>
<evidence type="ECO:0000256" key="5">
    <source>
        <dbReference type="ARBA" id="ARBA00022927"/>
    </source>
</evidence>
<comment type="subcellular location">
    <subcellularLocation>
        <location evidence="1 9">Cell membrane</location>
        <topology evidence="1 9">Multi-pass membrane protein</topology>
    </subcellularLocation>
</comment>
<evidence type="ECO:0000256" key="3">
    <source>
        <dbReference type="ARBA" id="ARBA00022475"/>
    </source>
</evidence>
<evidence type="ECO:0000256" key="4">
    <source>
        <dbReference type="ARBA" id="ARBA00022692"/>
    </source>
</evidence>
<keyword evidence="7 9" id="KW-0811">Translocation</keyword>
<evidence type="ECO:0000313" key="14">
    <source>
        <dbReference type="Proteomes" id="UP000178509"/>
    </source>
</evidence>
<dbReference type="InterPro" id="IPR055344">
    <property type="entry name" value="SecD_SecF_C_bact"/>
</dbReference>
<dbReference type="NCBIfam" id="TIGR00916">
    <property type="entry name" value="2A0604s01"/>
    <property type="match status" value="1"/>
</dbReference>
<evidence type="ECO:0000259" key="10">
    <source>
        <dbReference type="Pfam" id="PF02355"/>
    </source>
</evidence>
<dbReference type="PRINTS" id="PR00702">
    <property type="entry name" value="ACRIFLAVINRP"/>
</dbReference>
<dbReference type="PANTHER" id="PTHR30081:SF1">
    <property type="entry name" value="PROTEIN TRANSLOCASE SUBUNIT SECD"/>
    <property type="match status" value="1"/>
</dbReference>
<feature type="transmembrane region" description="Helical" evidence="9">
    <location>
        <begin position="345"/>
        <end position="365"/>
    </location>
</feature>
<feature type="transmembrane region" description="Helical" evidence="9">
    <location>
        <begin position="322"/>
        <end position="340"/>
    </location>
</feature>
<evidence type="ECO:0000256" key="1">
    <source>
        <dbReference type="ARBA" id="ARBA00004651"/>
    </source>
</evidence>
<dbReference type="Pfam" id="PF02355">
    <property type="entry name" value="SecD_SecF_C"/>
    <property type="match status" value="1"/>
</dbReference>
<dbReference type="InterPro" id="IPR022813">
    <property type="entry name" value="SecD/SecF_arch_bac"/>
</dbReference>
<dbReference type="GO" id="GO:0015450">
    <property type="term" value="F:protein-transporting ATPase activity"/>
    <property type="evidence" value="ECO:0007669"/>
    <property type="project" value="InterPro"/>
</dbReference>
<dbReference type="STRING" id="1802164.A3H51_03015"/>
<dbReference type="Pfam" id="PF21760">
    <property type="entry name" value="SecD_1st"/>
    <property type="match status" value="1"/>
</dbReference>
<feature type="domain" description="Protein translocase subunit SecDF P1" evidence="11">
    <location>
        <begin position="98"/>
        <end position="154"/>
    </location>
</feature>
<dbReference type="NCBIfam" id="TIGR01129">
    <property type="entry name" value="secD"/>
    <property type="match status" value="1"/>
</dbReference>
<dbReference type="HAMAP" id="MF_01463_B">
    <property type="entry name" value="SecD_B"/>
    <property type="match status" value="1"/>
</dbReference>
<keyword evidence="5 9" id="KW-0653">Protein transport</keyword>
<dbReference type="Gene3D" id="3.30.1360.200">
    <property type="match status" value="1"/>
</dbReference>
<dbReference type="Gene3D" id="1.20.1640.10">
    <property type="entry name" value="Multidrug efflux transporter AcrB transmembrane domain"/>
    <property type="match status" value="1"/>
</dbReference>
<keyword evidence="8 9" id="KW-0472">Membrane</keyword>
<evidence type="ECO:0000256" key="7">
    <source>
        <dbReference type="ARBA" id="ARBA00023010"/>
    </source>
</evidence>
<dbReference type="GO" id="GO:0065002">
    <property type="term" value="P:intracellular protein transmembrane transport"/>
    <property type="evidence" value="ECO:0007669"/>
    <property type="project" value="UniProtKB-UniRule"/>
</dbReference>
<comment type="caution">
    <text evidence="13">The sequence shown here is derived from an EMBL/GenBank/DDBJ whole genome shotgun (WGS) entry which is preliminary data.</text>
</comment>
<comment type="similarity">
    <text evidence="9">Belongs to the SecD/SecF family. SecD subfamily.</text>
</comment>
<dbReference type="EMBL" id="MHOJ01000042">
    <property type="protein sequence ID" value="OGZ61440.1"/>
    <property type="molecule type" value="Genomic_DNA"/>
</dbReference>
<evidence type="ECO:0000256" key="2">
    <source>
        <dbReference type="ARBA" id="ARBA00022448"/>
    </source>
</evidence>
<evidence type="ECO:0000256" key="9">
    <source>
        <dbReference type="HAMAP-Rule" id="MF_01463"/>
    </source>
</evidence>
<name>A0A1G2HGP4_9BACT</name>
<evidence type="ECO:0000256" key="6">
    <source>
        <dbReference type="ARBA" id="ARBA00022989"/>
    </source>
</evidence>
<keyword evidence="3 9" id="KW-1003">Cell membrane</keyword>
<dbReference type="Proteomes" id="UP000178509">
    <property type="component" value="Unassembled WGS sequence"/>
</dbReference>
<proteinExistence type="inferred from homology"/>
<organism evidence="13 14">
    <name type="scientific">Candidatus Spechtbacteria bacterium RIFCSPLOWO2_02_FULL_38_8</name>
    <dbReference type="NCBI Taxonomy" id="1802164"/>
    <lineage>
        <taxon>Bacteria</taxon>
        <taxon>Candidatus Spechtiibacteriota</taxon>
    </lineage>
</organism>
<dbReference type="InterPro" id="IPR054384">
    <property type="entry name" value="SecDF_P1_head"/>
</dbReference>
<evidence type="ECO:0000259" key="11">
    <source>
        <dbReference type="Pfam" id="PF21760"/>
    </source>
</evidence>
<evidence type="ECO:0000256" key="8">
    <source>
        <dbReference type="ARBA" id="ARBA00023136"/>
    </source>
</evidence>
<dbReference type="GO" id="GO:0043952">
    <property type="term" value="P:protein transport by the Sec complex"/>
    <property type="evidence" value="ECO:0007669"/>
    <property type="project" value="UniProtKB-UniRule"/>
</dbReference>
<gene>
    <name evidence="9" type="primary">secD</name>
    <name evidence="13" type="ORF">A3H51_03015</name>
</gene>